<dbReference type="EMBL" id="JAGEMI010000002">
    <property type="protein sequence ID" value="MBO1868955.1"/>
    <property type="molecule type" value="Genomic_DNA"/>
</dbReference>
<organism evidence="1">
    <name type="scientific">Bradyrhizobium barranii subsp. barranii</name>
    <dbReference type="NCBI Taxonomy" id="2823807"/>
    <lineage>
        <taxon>Bacteria</taxon>
        <taxon>Pseudomonadati</taxon>
        <taxon>Pseudomonadota</taxon>
        <taxon>Alphaproteobacteria</taxon>
        <taxon>Hyphomicrobiales</taxon>
        <taxon>Nitrobacteraceae</taxon>
        <taxon>Bradyrhizobium</taxon>
        <taxon>Bradyrhizobium barranii</taxon>
    </lineage>
</organism>
<name>A0A939MJP7_9BRAD</name>
<comment type="caution">
    <text evidence="1">The sequence shown here is derived from an EMBL/GenBank/DDBJ whole genome shotgun (WGS) entry which is preliminary data.</text>
</comment>
<dbReference type="InterPro" id="IPR029063">
    <property type="entry name" value="SAM-dependent_MTases_sf"/>
</dbReference>
<gene>
    <name evidence="1" type="ORF">J4G43_51835</name>
</gene>
<accession>A0A939MJP7</accession>
<dbReference type="AlphaFoldDB" id="A0A939MJP7"/>
<proteinExistence type="predicted"/>
<protein>
    <recommendedName>
        <fullName evidence="2">Methyltransferase</fullName>
    </recommendedName>
</protein>
<dbReference type="Gene3D" id="3.40.50.150">
    <property type="entry name" value="Vaccinia Virus protein VP39"/>
    <property type="match status" value="1"/>
</dbReference>
<sequence length="182" mass="20507">MSEEETALFLSFVRNSRDYVEFGTGGSTVLASKYVKRSIRSVDSSQEWLKRVGSACAECQTQPELMLVDIGPTGDWGFPTDGATKSRWPDYHSAIWRYEQSADADLYLVDGRFRIACFAQTVLHCKPTAIIGFHDFSSRRPYHCVRKIAQEIATAGDLSFFLPLPRRDAAEAILRSHYTEPS</sequence>
<evidence type="ECO:0008006" key="2">
    <source>
        <dbReference type="Google" id="ProtNLM"/>
    </source>
</evidence>
<evidence type="ECO:0000313" key="1">
    <source>
        <dbReference type="EMBL" id="MBO1868955.1"/>
    </source>
</evidence>
<reference evidence="1" key="1">
    <citation type="submission" date="2021-03" db="EMBL/GenBank/DDBJ databases">
        <title>Whole Genome Sequence of Bradyrhizobium sp. Strain 144S4.</title>
        <authorList>
            <person name="Bromfield E.S.P."/>
            <person name="Cloutier S."/>
        </authorList>
    </citation>
    <scope>NUCLEOTIDE SEQUENCE [LARGE SCALE GENOMIC DNA]</scope>
    <source>
        <strain evidence="1">144S4</strain>
    </source>
</reference>